<dbReference type="NCBIfam" id="TIGR01031">
    <property type="entry name" value="rpmF_bact"/>
    <property type="match status" value="1"/>
</dbReference>
<evidence type="ECO:0000256" key="6">
    <source>
        <dbReference type="SAM" id="MobiDB-lite"/>
    </source>
</evidence>
<evidence type="ECO:0000256" key="1">
    <source>
        <dbReference type="ARBA" id="ARBA00008560"/>
    </source>
</evidence>
<feature type="region of interest" description="Disordered" evidence="6">
    <location>
        <begin position="1"/>
        <end position="20"/>
    </location>
</feature>
<dbReference type="InterPro" id="IPR044957">
    <property type="entry name" value="Ribosomal_bL32_bact"/>
</dbReference>
<evidence type="ECO:0000313" key="8">
    <source>
        <dbReference type="Proteomes" id="UP000178116"/>
    </source>
</evidence>
<accession>A0A1G2LSD1</accession>
<comment type="similarity">
    <text evidence="1 5">Belongs to the bacterial ribosomal protein bL32 family.</text>
</comment>
<dbReference type="InterPro" id="IPR011332">
    <property type="entry name" value="Ribosomal_zn-bd"/>
</dbReference>
<dbReference type="SUPFAM" id="SSF57829">
    <property type="entry name" value="Zn-binding ribosomal proteins"/>
    <property type="match status" value="1"/>
</dbReference>
<evidence type="ECO:0000313" key="7">
    <source>
        <dbReference type="EMBL" id="OHA14558.1"/>
    </source>
</evidence>
<dbReference type="AlphaFoldDB" id="A0A1G2LSD1"/>
<dbReference type="InterPro" id="IPR002677">
    <property type="entry name" value="Ribosomal_bL32"/>
</dbReference>
<reference evidence="7 8" key="1">
    <citation type="journal article" date="2016" name="Nat. Commun.">
        <title>Thousands of microbial genomes shed light on interconnected biogeochemical processes in an aquifer system.</title>
        <authorList>
            <person name="Anantharaman K."/>
            <person name="Brown C.T."/>
            <person name="Hug L.A."/>
            <person name="Sharon I."/>
            <person name="Castelle C.J."/>
            <person name="Probst A.J."/>
            <person name="Thomas B.C."/>
            <person name="Singh A."/>
            <person name="Wilkins M.J."/>
            <person name="Karaoz U."/>
            <person name="Brodie E.L."/>
            <person name="Williams K.H."/>
            <person name="Hubbard S.S."/>
            <person name="Banfield J.F."/>
        </authorList>
    </citation>
    <scope>NUCLEOTIDE SEQUENCE [LARGE SCALE GENOMIC DNA]</scope>
</reference>
<organism evidence="7 8">
    <name type="scientific">Candidatus Tagabacteria bacterium RIFCSPLOWO2_01_FULL_42_9</name>
    <dbReference type="NCBI Taxonomy" id="1802296"/>
    <lineage>
        <taxon>Bacteria</taxon>
        <taxon>Candidatus Tagaibacteriota</taxon>
    </lineage>
</organism>
<dbReference type="HAMAP" id="MF_00340">
    <property type="entry name" value="Ribosomal_bL32"/>
    <property type="match status" value="1"/>
</dbReference>
<dbReference type="GO" id="GO:0015934">
    <property type="term" value="C:large ribosomal subunit"/>
    <property type="evidence" value="ECO:0007669"/>
    <property type="project" value="InterPro"/>
</dbReference>
<dbReference type="Pfam" id="PF01783">
    <property type="entry name" value="Ribosomal_L32p"/>
    <property type="match status" value="1"/>
</dbReference>
<evidence type="ECO:0000256" key="4">
    <source>
        <dbReference type="ARBA" id="ARBA00035178"/>
    </source>
</evidence>
<feature type="region of interest" description="Disordered" evidence="6">
    <location>
        <begin position="64"/>
        <end position="95"/>
    </location>
</feature>
<keyword evidence="3 5" id="KW-0687">Ribonucleoprotein</keyword>
<keyword evidence="2 5" id="KW-0689">Ribosomal protein</keyword>
<proteinExistence type="inferred from homology"/>
<feature type="compositionally biased region" description="Basic and acidic residues" evidence="6">
    <location>
        <begin position="70"/>
        <end position="95"/>
    </location>
</feature>
<protein>
    <recommendedName>
        <fullName evidence="4 5">Large ribosomal subunit protein bL32</fullName>
    </recommendedName>
</protein>
<evidence type="ECO:0000256" key="3">
    <source>
        <dbReference type="ARBA" id="ARBA00023274"/>
    </source>
</evidence>
<dbReference type="GO" id="GO:0006412">
    <property type="term" value="P:translation"/>
    <property type="evidence" value="ECO:0007669"/>
    <property type="project" value="UniProtKB-UniRule"/>
</dbReference>
<gene>
    <name evidence="5" type="primary">rpmF</name>
    <name evidence="7" type="ORF">A3A10_03275</name>
</gene>
<dbReference type="PANTHER" id="PTHR35534">
    <property type="entry name" value="50S RIBOSOMAL PROTEIN L32"/>
    <property type="match status" value="1"/>
</dbReference>
<name>A0A1G2LSD1_9BACT</name>
<dbReference type="Proteomes" id="UP000178116">
    <property type="component" value="Unassembled WGS sequence"/>
</dbReference>
<evidence type="ECO:0000256" key="2">
    <source>
        <dbReference type="ARBA" id="ARBA00022980"/>
    </source>
</evidence>
<comment type="caution">
    <text evidence="7">The sequence shown here is derived from an EMBL/GenBank/DDBJ whole genome shotgun (WGS) entry which is preliminary data.</text>
</comment>
<dbReference type="GO" id="GO:0003735">
    <property type="term" value="F:structural constituent of ribosome"/>
    <property type="evidence" value="ECO:0007669"/>
    <property type="project" value="InterPro"/>
</dbReference>
<dbReference type="EMBL" id="MHRA01000046">
    <property type="protein sequence ID" value="OHA14558.1"/>
    <property type="molecule type" value="Genomic_DNA"/>
</dbReference>
<dbReference type="PANTHER" id="PTHR35534:SF1">
    <property type="entry name" value="LARGE RIBOSOMAL SUBUNIT PROTEIN BL32"/>
    <property type="match status" value="1"/>
</dbReference>
<sequence length="95" mass="11018">MMVVRMRHTRSATRQRRSHHALKMARFSKCPKCGEEILPHRVCQNCGAYAGREVVDVLKKLTKKEKKKKEKELKEQEKAAGKEEKALDAKELSKK</sequence>
<evidence type="ECO:0000256" key="5">
    <source>
        <dbReference type="HAMAP-Rule" id="MF_00340"/>
    </source>
</evidence>